<keyword evidence="6" id="KW-0456">Lyase</keyword>
<evidence type="ECO:0000256" key="9">
    <source>
        <dbReference type="ARBA" id="ARBA00044632"/>
    </source>
</evidence>
<reference evidence="11 12" key="1">
    <citation type="submission" date="2016-02" db="EMBL/GenBank/DDBJ databases">
        <title>Comparison of Clostridium stercorarium subspecies using comparative genomics and transcriptomics.</title>
        <authorList>
            <person name="Schellenberg J."/>
            <person name="Thallinger G."/>
            <person name="Levin D.B."/>
            <person name="Zhang X."/>
            <person name="Alvare G."/>
            <person name="Fristensky B."/>
            <person name="Sparling R."/>
        </authorList>
    </citation>
    <scope>NUCLEOTIDE SEQUENCE [LARGE SCALE GENOMIC DNA]</scope>
    <source>
        <strain evidence="11 12">DSM 2910</strain>
    </source>
</reference>
<dbReference type="Proteomes" id="UP000092971">
    <property type="component" value="Chromosome"/>
</dbReference>
<dbReference type="GO" id="GO:0003684">
    <property type="term" value="F:damaged DNA binding"/>
    <property type="evidence" value="ECO:0007669"/>
    <property type="project" value="InterPro"/>
</dbReference>
<keyword evidence="5" id="KW-0234">DNA repair</keyword>
<evidence type="ECO:0000256" key="5">
    <source>
        <dbReference type="ARBA" id="ARBA00023204"/>
    </source>
</evidence>
<evidence type="ECO:0000256" key="1">
    <source>
        <dbReference type="ARBA" id="ARBA00010679"/>
    </source>
</evidence>
<evidence type="ECO:0000313" key="12">
    <source>
        <dbReference type="Proteomes" id="UP000092971"/>
    </source>
</evidence>
<dbReference type="PANTHER" id="PTHR10242:SF2">
    <property type="entry name" value="N-GLYCOSYLASE_DNA LYASE"/>
    <property type="match status" value="1"/>
</dbReference>
<dbReference type="InterPro" id="IPR011257">
    <property type="entry name" value="DNA_glycosylase"/>
</dbReference>
<proteinExistence type="inferred from homology"/>
<dbReference type="SUPFAM" id="SSF55945">
    <property type="entry name" value="TATA-box binding protein-like"/>
    <property type="match status" value="1"/>
</dbReference>
<protein>
    <recommendedName>
        <fullName evidence="2">DNA-(apurinic or apyrimidinic site) lyase</fullName>
        <ecNumber evidence="2">4.2.99.18</ecNumber>
    </recommendedName>
</protein>
<dbReference type="EMBL" id="CP014672">
    <property type="protein sequence ID" value="ANW97782.1"/>
    <property type="molecule type" value="Genomic_DNA"/>
</dbReference>
<dbReference type="Pfam" id="PF00730">
    <property type="entry name" value="HhH-GPD"/>
    <property type="match status" value="1"/>
</dbReference>
<dbReference type="GO" id="GO:0006289">
    <property type="term" value="P:nucleotide-excision repair"/>
    <property type="evidence" value="ECO:0007669"/>
    <property type="project" value="InterPro"/>
</dbReference>
<organism evidence="11 12">
    <name type="scientific">Thermoclostridium stercorarium subsp. thermolacticum DSM 2910</name>
    <dbReference type="NCBI Taxonomy" id="1121336"/>
    <lineage>
        <taxon>Bacteria</taxon>
        <taxon>Bacillati</taxon>
        <taxon>Bacillota</taxon>
        <taxon>Clostridia</taxon>
        <taxon>Eubacteriales</taxon>
        <taxon>Oscillospiraceae</taxon>
        <taxon>Thermoclostridium</taxon>
    </lineage>
</organism>
<keyword evidence="8" id="KW-0326">Glycosidase</keyword>
<sequence length="290" mass="33647">MYRIISTDNNNLTVRIDDFNPSHTFLCGQCFRWNQEDEGTWSGVALGRFVRLKWDGELCTFFDMTEKEFIEKWVDYFDLNTDYGEIKKILAGKDEHLREAVSFGYGIRLLRQDLWEVMLSFIISQNNQIPRIKKIIETLSEHYGQKISGADNRYTFPDAFSLARANIEDLKICRPGYRLGYIMSAAEKVSKSPSLLGELKSIPSAEARKILLSFTGIGEKVADCILLYSGLDRNAFPIDRWVKRVMETLYFKKETDVKTIRAFSRDYFGELSGIAQQYLFYYARENKIGL</sequence>
<dbReference type="InterPro" id="IPR012904">
    <property type="entry name" value="OGG_N"/>
</dbReference>
<dbReference type="GO" id="GO:0006284">
    <property type="term" value="P:base-excision repair"/>
    <property type="evidence" value="ECO:0007669"/>
    <property type="project" value="InterPro"/>
</dbReference>
<evidence type="ECO:0000256" key="7">
    <source>
        <dbReference type="ARBA" id="ARBA00023268"/>
    </source>
</evidence>
<evidence type="ECO:0000256" key="3">
    <source>
        <dbReference type="ARBA" id="ARBA00022763"/>
    </source>
</evidence>
<dbReference type="GO" id="GO:0140078">
    <property type="term" value="F:class I DNA-(apurinic or apyrimidinic site) endonuclease activity"/>
    <property type="evidence" value="ECO:0007669"/>
    <property type="project" value="UniProtKB-EC"/>
</dbReference>
<dbReference type="InterPro" id="IPR023170">
    <property type="entry name" value="HhH_base_excis_C"/>
</dbReference>
<evidence type="ECO:0000256" key="4">
    <source>
        <dbReference type="ARBA" id="ARBA00022801"/>
    </source>
</evidence>
<dbReference type="InterPro" id="IPR003265">
    <property type="entry name" value="HhH-GPD_domain"/>
</dbReference>
<keyword evidence="4" id="KW-0378">Hydrolase</keyword>
<dbReference type="InterPro" id="IPR052054">
    <property type="entry name" value="Oxidative_DNA_repair_enzyme"/>
</dbReference>
<dbReference type="RefSeq" id="WP_015357976.1">
    <property type="nucleotide sequence ID" value="NZ_CP014672.1"/>
</dbReference>
<keyword evidence="7" id="KW-0511">Multifunctional enzyme</keyword>
<evidence type="ECO:0000256" key="2">
    <source>
        <dbReference type="ARBA" id="ARBA00012720"/>
    </source>
</evidence>
<evidence type="ECO:0000259" key="10">
    <source>
        <dbReference type="SMART" id="SM00478"/>
    </source>
</evidence>
<dbReference type="Pfam" id="PF07934">
    <property type="entry name" value="OGG_N"/>
    <property type="match status" value="1"/>
</dbReference>
<dbReference type="CDD" id="cd00056">
    <property type="entry name" value="ENDO3c"/>
    <property type="match status" value="1"/>
</dbReference>
<evidence type="ECO:0000256" key="8">
    <source>
        <dbReference type="ARBA" id="ARBA00023295"/>
    </source>
</evidence>
<dbReference type="SUPFAM" id="SSF48150">
    <property type="entry name" value="DNA-glycosylase"/>
    <property type="match status" value="1"/>
</dbReference>
<dbReference type="PANTHER" id="PTHR10242">
    <property type="entry name" value="8-OXOGUANINE DNA GLYCOSYLASE"/>
    <property type="match status" value="1"/>
</dbReference>
<feature type="domain" description="HhH-GPD" evidence="10">
    <location>
        <begin position="123"/>
        <end position="284"/>
    </location>
</feature>
<evidence type="ECO:0000256" key="6">
    <source>
        <dbReference type="ARBA" id="ARBA00023239"/>
    </source>
</evidence>
<dbReference type="Gene3D" id="3.30.310.260">
    <property type="match status" value="1"/>
</dbReference>
<comment type="similarity">
    <text evidence="1">Belongs to the type-1 OGG1 family.</text>
</comment>
<accession>A0A1B1YAK1</accession>
<gene>
    <name evidence="11" type="ORF">CSTERTH_01405</name>
</gene>
<keyword evidence="3" id="KW-0227">DNA damage</keyword>
<evidence type="ECO:0000313" key="11">
    <source>
        <dbReference type="EMBL" id="ANW97782.1"/>
    </source>
</evidence>
<dbReference type="Gene3D" id="1.10.340.30">
    <property type="entry name" value="Hypothetical protein, domain 2"/>
    <property type="match status" value="1"/>
</dbReference>
<name>A0A1B1YAK1_THEST</name>
<dbReference type="AlphaFoldDB" id="A0A1B1YAK1"/>
<dbReference type="EC" id="4.2.99.18" evidence="2"/>
<dbReference type="SMART" id="SM00478">
    <property type="entry name" value="ENDO3c"/>
    <property type="match status" value="1"/>
</dbReference>
<comment type="catalytic activity">
    <reaction evidence="9">
        <text>2'-deoxyribonucleotide-(2'-deoxyribose 5'-phosphate)-2'-deoxyribonucleotide-DNA = a 3'-end 2'-deoxyribonucleotide-(2,3-dehydro-2,3-deoxyribose 5'-phosphate)-DNA + a 5'-end 5'-phospho-2'-deoxyribonucleoside-DNA + H(+)</text>
        <dbReference type="Rhea" id="RHEA:66592"/>
        <dbReference type="Rhea" id="RHEA-COMP:13180"/>
        <dbReference type="Rhea" id="RHEA-COMP:16897"/>
        <dbReference type="Rhea" id="RHEA-COMP:17067"/>
        <dbReference type="ChEBI" id="CHEBI:15378"/>
        <dbReference type="ChEBI" id="CHEBI:136412"/>
        <dbReference type="ChEBI" id="CHEBI:157695"/>
        <dbReference type="ChEBI" id="CHEBI:167181"/>
        <dbReference type="EC" id="4.2.99.18"/>
    </reaction>
</comment>
<dbReference type="GO" id="GO:0008534">
    <property type="term" value="F:oxidized purine nucleobase lesion DNA N-glycosylase activity"/>
    <property type="evidence" value="ECO:0007669"/>
    <property type="project" value="InterPro"/>
</dbReference>
<dbReference type="OrthoDB" id="9798522at2"/>
<dbReference type="Gene3D" id="1.10.1670.10">
    <property type="entry name" value="Helix-hairpin-Helix base-excision DNA repair enzymes (C-terminal)"/>
    <property type="match status" value="1"/>
</dbReference>